<reference evidence="13" key="2">
    <citation type="journal article" date="2021" name="PeerJ">
        <title>Extensive microbial diversity within the chicken gut microbiome revealed by metagenomics and culture.</title>
        <authorList>
            <person name="Gilroy R."/>
            <person name="Ravi A."/>
            <person name="Getino M."/>
            <person name="Pursley I."/>
            <person name="Horton D.L."/>
            <person name="Alikhan N.F."/>
            <person name="Baker D."/>
            <person name="Gharbi K."/>
            <person name="Hall N."/>
            <person name="Watson M."/>
            <person name="Adriaenssens E.M."/>
            <person name="Foster-Nyarko E."/>
            <person name="Jarju S."/>
            <person name="Secka A."/>
            <person name="Antonio M."/>
            <person name="Oren A."/>
            <person name="Chaudhuri R.R."/>
            <person name="La Ragione R."/>
            <person name="Hildebrand F."/>
            <person name="Pallen M.J."/>
        </authorList>
    </citation>
    <scope>NUCLEOTIDE SEQUENCE</scope>
    <source>
        <strain evidence="13">CHK184-25365</strain>
    </source>
</reference>
<dbReference type="AlphaFoldDB" id="A0A9D1DCB0"/>
<dbReference type="Gene3D" id="3.60.20.10">
    <property type="entry name" value="Glutamine Phosphoribosylpyrophosphate, subunit 1, domain 1"/>
    <property type="match status" value="1"/>
</dbReference>
<dbReference type="PROSITE" id="PS51278">
    <property type="entry name" value="GATASE_TYPE_2"/>
    <property type="match status" value="1"/>
</dbReference>
<comment type="catalytic activity">
    <reaction evidence="7 8">
        <text>5-phospho-beta-D-ribosylamine + L-glutamate + diphosphate = 5-phospho-alpha-D-ribose 1-diphosphate + L-glutamine + H2O</text>
        <dbReference type="Rhea" id="RHEA:14905"/>
        <dbReference type="ChEBI" id="CHEBI:15377"/>
        <dbReference type="ChEBI" id="CHEBI:29985"/>
        <dbReference type="ChEBI" id="CHEBI:33019"/>
        <dbReference type="ChEBI" id="CHEBI:58017"/>
        <dbReference type="ChEBI" id="CHEBI:58359"/>
        <dbReference type="ChEBI" id="CHEBI:58681"/>
        <dbReference type="EC" id="2.4.2.14"/>
    </reaction>
</comment>
<dbReference type="InterPro" id="IPR017932">
    <property type="entry name" value="GATase_2_dom"/>
</dbReference>
<feature type="active site" description="Nucleophile" evidence="7 9">
    <location>
        <position position="9"/>
    </location>
</feature>
<evidence type="ECO:0000256" key="11">
    <source>
        <dbReference type="PIRSR" id="PIRSR000485-3"/>
    </source>
</evidence>
<dbReference type="GO" id="GO:0004044">
    <property type="term" value="F:amidophosphoribosyltransferase activity"/>
    <property type="evidence" value="ECO:0007669"/>
    <property type="project" value="UniProtKB-UniRule"/>
</dbReference>
<dbReference type="GO" id="GO:0009113">
    <property type="term" value="P:purine nucleobase biosynthetic process"/>
    <property type="evidence" value="ECO:0007669"/>
    <property type="project" value="UniProtKB-UniRule"/>
</dbReference>
<keyword evidence="7 11" id="KW-0411">Iron-sulfur</keyword>
<evidence type="ECO:0000256" key="9">
    <source>
        <dbReference type="PIRSR" id="PIRSR000485-1"/>
    </source>
</evidence>
<keyword evidence="7 10" id="KW-0460">Magnesium</keyword>
<feature type="binding site" evidence="7 11">
    <location>
        <position position="451"/>
    </location>
    <ligand>
        <name>[4Fe-4S] cluster</name>
        <dbReference type="ChEBI" id="CHEBI:49883"/>
    </ligand>
</feature>
<dbReference type="PIRSF" id="PIRSF000485">
    <property type="entry name" value="Amd_phspho_trans"/>
    <property type="match status" value="1"/>
</dbReference>
<dbReference type="Proteomes" id="UP000886749">
    <property type="component" value="Unassembled WGS sequence"/>
</dbReference>
<evidence type="ECO:0000256" key="7">
    <source>
        <dbReference type="HAMAP-Rule" id="MF_01931"/>
    </source>
</evidence>
<keyword evidence="4 7" id="KW-0808">Transferase</keyword>
<keyword evidence="3 7" id="KW-0328">Glycosyltransferase</keyword>
<evidence type="ECO:0000256" key="10">
    <source>
        <dbReference type="PIRSR" id="PIRSR000485-2"/>
    </source>
</evidence>
<feature type="binding site" evidence="7 11">
    <location>
        <position position="396"/>
    </location>
    <ligand>
        <name>[4Fe-4S] cluster</name>
        <dbReference type="ChEBI" id="CHEBI:49883"/>
    </ligand>
</feature>
<dbReference type="InterPro" id="IPR029057">
    <property type="entry name" value="PRTase-like"/>
</dbReference>
<feature type="binding site" evidence="7 11">
    <location>
        <position position="448"/>
    </location>
    <ligand>
        <name>[4Fe-4S] cluster</name>
        <dbReference type="ChEBI" id="CHEBI:49883"/>
    </ligand>
</feature>
<gene>
    <name evidence="7" type="primary">purF</name>
    <name evidence="13" type="ORF">IAB36_03055</name>
</gene>
<evidence type="ECO:0000256" key="4">
    <source>
        <dbReference type="ARBA" id="ARBA00022679"/>
    </source>
</evidence>
<dbReference type="CDD" id="cd06223">
    <property type="entry name" value="PRTases_typeI"/>
    <property type="match status" value="1"/>
</dbReference>
<dbReference type="InterPro" id="IPR005854">
    <property type="entry name" value="PurF"/>
</dbReference>
<comment type="similarity">
    <text evidence="2 7 8">In the C-terminal section; belongs to the purine/pyrimidine phosphoribosyltransferase family.</text>
</comment>
<comment type="cofactor">
    <cofactor evidence="7 10">
        <name>Mg(2+)</name>
        <dbReference type="ChEBI" id="CHEBI:18420"/>
    </cofactor>
    <text evidence="7 10">Binds 1 Mg(2+) ion per subunit.</text>
</comment>
<dbReference type="GO" id="GO:0051539">
    <property type="term" value="F:4 iron, 4 sulfur cluster binding"/>
    <property type="evidence" value="ECO:0007669"/>
    <property type="project" value="UniProtKB-KW"/>
</dbReference>
<feature type="binding site" evidence="7 10">
    <location>
        <position position="360"/>
    </location>
    <ligand>
        <name>Mg(2+)</name>
        <dbReference type="ChEBI" id="CHEBI:18420"/>
    </ligand>
</feature>
<dbReference type="Pfam" id="PF00156">
    <property type="entry name" value="Pribosyltran"/>
    <property type="match status" value="1"/>
</dbReference>
<evidence type="ECO:0000313" key="13">
    <source>
        <dbReference type="EMBL" id="HIR40786.1"/>
    </source>
</evidence>
<keyword evidence="7 10" id="KW-0479">Metal-binding</keyword>
<comment type="cofactor">
    <cofactor evidence="7 11">
        <name>[4Fe-4S] cluster</name>
        <dbReference type="ChEBI" id="CHEBI:49883"/>
    </cofactor>
    <text evidence="7 11">Binds 1 [4Fe-4S] cluster per subunit.</text>
</comment>
<name>A0A9D1DCB0_9FIRM</name>
<dbReference type="PANTHER" id="PTHR11907">
    <property type="entry name" value="AMIDOPHOSPHORIBOSYLTRANSFERASE"/>
    <property type="match status" value="1"/>
</dbReference>
<feature type="domain" description="Glutamine amidotransferase type-2" evidence="12">
    <location>
        <begin position="9"/>
        <end position="233"/>
    </location>
</feature>
<evidence type="ECO:0000256" key="3">
    <source>
        <dbReference type="ARBA" id="ARBA00022676"/>
    </source>
</evidence>
<evidence type="ECO:0000256" key="2">
    <source>
        <dbReference type="ARBA" id="ARBA00010138"/>
    </source>
</evidence>
<organism evidence="13 14">
    <name type="scientific">Candidatus Egerieicola pullicola</name>
    <dbReference type="NCBI Taxonomy" id="2840775"/>
    <lineage>
        <taxon>Bacteria</taxon>
        <taxon>Bacillati</taxon>
        <taxon>Bacillota</taxon>
        <taxon>Clostridia</taxon>
        <taxon>Eubacteriales</taxon>
        <taxon>Oscillospiraceae</taxon>
        <taxon>Oscillospiraceae incertae sedis</taxon>
        <taxon>Candidatus Egerieicola</taxon>
    </lineage>
</organism>
<comment type="function">
    <text evidence="7">Catalyzes the formation of phosphoribosylamine from phosphoribosylpyrophosphate (PRPP) and glutamine.</text>
</comment>
<feature type="binding site" evidence="7 10">
    <location>
        <position position="359"/>
    </location>
    <ligand>
        <name>Mg(2+)</name>
        <dbReference type="ChEBI" id="CHEBI:18420"/>
    </ligand>
</feature>
<dbReference type="GO" id="GO:0006189">
    <property type="term" value="P:'de novo' IMP biosynthetic process"/>
    <property type="evidence" value="ECO:0007669"/>
    <property type="project" value="UniProtKB-UniRule"/>
</dbReference>
<dbReference type="SUPFAM" id="SSF53271">
    <property type="entry name" value="PRTase-like"/>
    <property type="match status" value="1"/>
</dbReference>
<dbReference type="NCBIfam" id="TIGR01134">
    <property type="entry name" value="purF"/>
    <property type="match status" value="1"/>
</dbReference>
<dbReference type="SUPFAM" id="SSF56235">
    <property type="entry name" value="N-terminal nucleophile aminohydrolases (Ntn hydrolases)"/>
    <property type="match status" value="1"/>
</dbReference>
<protein>
    <recommendedName>
        <fullName evidence="7">Amidophosphoribosyltransferase</fullName>
        <shortName evidence="7">ATase</shortName>
        <ecNumber evidence="7">2.4.2.14</ecNumber>
    </recommendedName>
    <alternativeName>
        <fullName evidence="7">Glutamine phosphoribosylpyrophosphate amidotransferase</fullName>
        <shortName evidence="7">GPATase</shortName>
    </alternativeName>
</protein>
<dbReference type="EC" id="2.4.2.14" evidence="7"/>
<dbReference type="Gene3D" id="3.40.50.2020">
    <property type="match status" value="1"/>
</dbReference>
<dbReference type="Pfam" id="PF13537">
    <property type="entry name" value="GATase_7"/>
    <property type="match status" value="1"/>
</dbReference>
<comment type="pathway">
    <text evidence="1 7 8">Purine metabolism; IMP biosynthesis via de novo pathway; N(1)-(5-phospho-D-ribosyl)glycinamide from 5-phospho-alpha-D-ribose 1-diphosphate: step 1/2.</text>
</comment>
<keyword evidence="6 7" id="KW-0315">Glutamine amidotransferase</keyword>
<feature type="binding site" evidence="7 11">
    <location>
        <position position="250"/>
    </location>
    <ligand>
        <name>[4Fe-4S] cluster</name>
        <dbReference type="ChEBI" id="CHEBI:49883"/>
    </ligand>
</feature>
<dbReference type="EMBL" id="DVGY01000073">
    <property type="protein sequence ID" value="HIR40786.1"/>
    <property type="molecule type" value="Genomic_DNA"/>
</dbReference>
<feature type="binding site" evidence="7 10">
    <location>
        <position position="297"/>
    </location>
    <ligand>
        <name>Mg(2+)</name>
        <dbReference type="ChEBI" id="CHEBI:18420"/>
    </ligand>
</feature>
<dbReference type="InterPro" id="IPR000836">
    <property type="entry name" value="PRTase_dom"/>
</dbReference>
<reference evidence="13" key="1">
    <citation type="submission" date="2020-10" db="EMBL/GenBank/DDBJ databases">
        <authorList>
            <person name="Gilroy R."/>
        </authorList>
    </citation>
    <scope>NUCLEOTIDE SEQUENCE</scope>
    <source>
        <strain evidence="13">CHK184-25365</strain>
    </source>
</reference>
<evidence type="ECO:0000256" key="8">
    <source>
        <dbReference type="PIRNR" id="PIRNR000485"/>
    </source>
</evidence>
<dbReference type="HAMAP" id="MF_01931">
    <property type="entry name" value="PurF"/>
    <property type="match status" value="1"/>
</dbReference>
<proteinExistence type="inferred from homology"/>
<dbReference type="GO" id="GO:0000287">
    <property type="term" value="F:magnesium ion binding"/>
    <property type="evidence" value="ECO:0007669"/>
    <property type="project" value="UniProtKB-UniRule"/>
</dbReference>
<evidence type="ECO:0000256" key="6">
    <source>
        <dbReference type="ARBA" id="ARBA00022962"/>
    </source>
</evidence>
<keyword evidence="7 11" id="KW-0408">Iron</keyword>
<evidence type="ECO:0000259" key="12">
    <source>
        <dbReference type="PROSITE" id="PS51278"/>
    </source>
</evidence>
<keyword evidence="7" id="KW-0004">4Fe-4S</keyword>
<evidence type="ECO:0000256" key="1">
    <source>
        <dbReference type="ARBA" id="ARBA00005209"/>
    </source>
</evidence>
<sequence length="489" mass="53123">MFDSIHEECGVFGIYEPKTTTIANSVYFGLYALQHRGQESCGIAVNDQGVIKTHTDVGLVPDVFNKERLEQLGPGNMAVGHVRYSTTGSSGRTNAQPVHIRHVKGPMVLAHNGNLTNAQELREKFEWQGAIFHSTNDTEVIAYAITKARLTAPSIETAVEKAMDQIQGAYSLIVMSPQKLIAARDPVGFKPLCIGKCSDGAIVFSSESCALDSIGATFVRDVRPGEIVVVKDGQMTSITTHCSDQPGHLCVFEMVYFARPDSIIDGASVQEARQRAGAFLAQQHPVDADVVIGCPDSGLEAALGYAIESGIPYGVGFIKNRYVGRSFIKPTQDQREDTVKIKLNAVRNTVEGKRVIMVDDSIVRGTTSGKIVKLLREAGATEVHVRISSPPFISECYFGTDIDSKDNLIACQKKSIEEIRKYIGADSLGYLSVEGVNTIAKGAHCKFCDGCFTGKYPAPTPKFVTKDKFEQKIGESKQLKFSQGQEGSK</sequence>
<comment type="caution">
    <text evidence="13">The sequence shown here is derived from an EMBL/GenBank/DDBJ whole genome shotgun (WGS) entry which is preliminary data.</text>
</comment>
<accession>A0A9D1DCB0</accession>
<dbReference type="CDD" id="cd00715">
    <property type="entry name" value="GPATase_N"/>
    <property type="match status" value="1"/>
</dbReference>
<dbReference type="InterPro" id="IPR029055">
    <property type="entry name" value="Ntn_hydrolases_N"/>
</dbReference>
<dbReference type="InterPro" id="IPR035584">
    <property type="entry name" value="PurF_N"/>
</dbReference>
<evidence type="ECO:0000313" key="14">
    <source>
        <dbReference type="Proteomes" id="UP000886749"/>
    </source>
</evidence>
<keyword evidence="5 7" id="KW-0658">Purine biosynthesis</keyword>
<evidence type="ECO:0000256" key="5">
    <source>
        <dbReference type="ARBA" id="ARBA00022755"/>
    </source>
</evidence>